<dbReference type="GO" id="GO:0042795">
    <property type="term" value="P:snRNA transcription by RNA polymerase II"/>
    <property type="evidence" value="ECO:0007669"/>
    <property type="project" value="TreeGrafter"/>
</dbReference>
<proteinExistence type="inferred from homology"/>
<evidence type="ECO:0000256" key="10">
    <source>
        <dbReference type="ARBA" id="ARBA00029606"/>
    </source>
</evidence>
<dbReference type="GO" id="GO:0019185">
    <property type="term" value="C:snRNA-activating protein complex"/>
    <property type="evidence" value="ECO:0007669"/>
    <property type="project" value="TreeGrafter"/>
</dbReference>
<evidence type="ECO:0000256" key="1">
    <source>
        <dbReference type="ARBA" id="ARBA00004123"/>
    </source>
</evidence>
<evidence type="ECO:0000256" key="5">
    <source>
        <dbReference type="ARBA" id="ARBA00023125"/>
    </source>
</evidence>
<dbReference type="Proteomes" id="UP000035642">
    <property type="component" value="Unassembled WGS sequence"/>
</dbReference>
<dbReference type="PANTHER" id="PTHR13421">
    <property type="entry name" value="SNRNA-ACTIVATING PROTEIN COMPLEX SUBUNIT 3"/>
    <property type="match status" value="1"/>
</dbReference>
<accession>A0A0K0CZJ0</accession>
<evidence type="ECO:0000256" key="9">
    <source>
        <dbReference type="ARBA" id="ARBA00025958"/>
    </source>
</evidence>
<comment type="similarity">
    <text evidence="2">Belongs to the SNAPC3/SRD2 family.</text>
</comment>
<keyword evidence="4" id="KW-0805">Transcription regulation</keyword>
<comment type="subunit">
    <text evidence="9">Part of the SNAPc complex composed of 5 subunits: SNAPC1, SNAPC2, SNAPC3, SNAPC4 and SNAPC5. SNAPC3 interacts with SNAPC1.</text>
</comment>
<evidence type="ECO:0000256" key="4">
    <source>
        <dbReference type="ARBA" id="ARBA00023015"/>
    </source>
</evidence>
<evidence type="ECO:0000256" key="3">
    <source>
        <dbReference type="ARBA" id="ARBA00013634"/>
    </source>
</evidence>
<protein>
    <recommendedName>
        <fullName evidence="3">snRNA-activating protein complex subunit 3</fullName>
    </recommendedName>
    <alternativeName>
        <fullName evidence="10">Small nuclear RNA-activating complex polypeptide 3</fullName>
    </alternativeName>
</protein>
<name>A0A0K0CZJ0_ANGCA</name>
<dbReference type="GO" id="GO:0005634">
    <property type="term" value="C:nucleus"/>
    <property type="evidence" value="ECO:0007669"/>
    <property type="project" value="UniProtKB-SubCell"/>
</dbReference>
<evidence type="ECO:0000256" key="6">
    <source>
        <dbReference type="ARBA" id="ARBA00023163"/>
    </source>
</evidence>
<keyword evidence="7" id="KW-0539">Nucleus</keyword>
<comment type="subcellular location">
    <subcellularLocation>
        <location evidence="1">Nucleus</location>
    </subcellularLocation>
</comment>
<organism evidence="11 12">
    <name type="scientific">Angiostrongylus cantonensis</name>
    <name type="common">Rat lungworm</name>
    <dbReference type="NCBI Taxonomy" id="6313"/>
    <lineage>
        <taxon>Eukaryota</taxon>
        <taxon>Metazoa</taxon>
        <taxon>Ecdysozoa</taxon>
        <taxon>Nematoda</taxon>
        <taxon>Chromadorea</taxon>
        <taxon>Rhabditida</taxon>
        <taxon>Rhabditina</taxon>
        <taxon>Rhabditomorpha</taxon>
        <taxon>Strongyloidea</taxon>
        <taxon>Metastrongylidae</taxon>
        <taxon>Angiostrongylus</taxon>
    </lineage>
</organism>
<dbReference type="GO" id="GO:0003681">
    <property type="term" value="F:bent DNA binding"/>
    <property type="evidence" value="ECO:0007669"/>
    <property type="project" value="TreeGrafter"/>
</dbReference>
<reference evidence="11" key="1">
    <citation type="submission" date="2012-09" db="EMBL/GenBank/DDBJ databases">
        <authorList>
            <person name="Martin A.A."/>
        </authorList>
    </citation>
    <scope>NUCLEOTIDE SEQUENCE</scope>
</reference>
<evidence type="ECO:0000256" key="8">
    <source>
        <dbReference type="ARBA" id="ARBA00025193"/>
    </source>
</evidence>
<dbReference type="GO" id="GO:0001006">
    <property type="term" value="F:RNA polymerase III type 3 promoter sequence-specific DNA binding"/>
    <property type="evidence" value="ECO:0007669"/>
    <property type="project" value="TreeGrafter"/>
</dbReference>
<keyword evidence="11" id="KW-1185">Reference proteome</keyword>
<keyword evidence="6" id="KW-0804">Transcription</keyword>
<reference evidence="12" key="2">
    <citation type="submission" date="2017-02" db="UniProtKB">
        <authorList>
            <consortium name="WormBaseParasite"/>
        </authorList>
    </citation>
    <scope>IDENTIFICATION</scope>
</reference>
<sequence length="196" mass="22445">MAHNGAGILSKLRVLGVYDKGLTSYYSFRWLTGSLHTMHVLSEKGELRIQCRFRLPGSIRLTGDSDGTGRWKIGIEKLKCLTSLFSDGIHPTSPYPLPFYERNIRRISCAGCEMATSEWVVWDHEGTPAPVQNFCDSCYNDLNFDVTGNKMFNFKAAPLYDRHNRKTDVIRSTDCLRFTLLHEVPMWKVTKPHLEK</sequence>
<keyword evidence="5" id="KW-0238">DNA-binding</keyword>
<comment type="function">
    <text evidence="8">Part of the SNAPc complex required for the transcription of both RNA polymerase II and III small-nuclear RNA genes. Binds to the proximal sequence element (PSE), a non-TATA-box basal promoter element common to these 2 types of genes. Recruits TBP and BRF2 to the U6 snRNA TATA box.</text>
</comment>
<dbReference type="AlphaFoldDB" id="A0A0K0CZJ0"/>
<dbReference type="GO" id="GO:0000978">
    <property type="term" value="F:RNA polymerase II cis-regulatory region sequence-specific DNA binding"/>
    <property type="evidence" value="ECO:0007669"/>
    <property type="project" value="TreeGrafter"/>
</dbReference>
<dbReference type="Pfam" id="PF12251">
    <property type="entry name" value="SNAPC3"/>
    <property type="match status" value="1"/>
</dbReference>
<evidence type="ECO:0000313" key="12">
    <source>
        <dbReference type="WBParaSite" id="ACAC_0000314601-mRNA-1"/>
    </source>
</evidence>
<evidence type="ECO:0000313" key="11">
    <source>
        <dbReference type="Proteomes" id="UP000035642"/>
    </source>
</evidence>
<dbReference type="WBParaSite" id="ACAC_0000314601-mRNA-1">
    <property type="protein sequence ID" value="ACAC_0000314601-mRNA-1"/>
    <property type="gene ID" value="ACAC_0000314601"/>
</dbReference>
<dbReference type="PANTHER" id="PTHR13421:SF16">
    <property type="entry name" value="SNRNA-ACTIVATING PROTEIN COMPLEX SUBUNIT 3"/>
    <property type="match status" value="1"/>
</dbReference>
<dbReference type="GO" id="GO:0001046">
    <property type="term" value="F:core promoter sequence-specific DNA binding"/>
    <property type="evidence" value="ECO:0007669"/>
    <property type="project" value="TreeGrafter"/>
</dbReference>
<dbReference type="InterPro" id="IPR022042">
    <property type="entry name" value="snRNA-activating_su3"/>
</dbReference>
<evidence type="ECO:0000256" key="2">
    <source>
        <dbReference type="ARBA" id="ARBA00010410"/>
    </source>
</evidence>
<dbReference type="STRING" id="6313.A0A0K0CZJ0"/>
<dbReference type="GO" id="GO:0042796">
    <property type="term" value="P:snRNA transcription by RNA polymerase III"/>
    <property type="evidence" value="ECO:0007669"/>
    <property type="project" value="TreeGrafter"/>
</dbReference>
<evidence type="ECO:0000256" key="7">
    <source>
        <dbReference type="ARBA" id="ARBA00023242"/>
    </source>
</evidence>